<dbReference type="AlphaFoldDB" id="A0A5N5DTW7"/>
<reference evidence="2 3" key="1">
    <citation type="journal article" date="2017" name="Poromechanics V (2013)">
        <title>Genomic Characterization of the Arsenic-Tolerant Actinobacterium, &lt;i&gt;Rhodococcus erythropolis&lt;/i&gt; S43.</title>
        <authorList>
            <person name="Retamal-Morales G."/>
            <person name="Mehnert M."/>
            <person name="Schwabe R."/>
            <person name="Tischler D."/>
            <person name="Schloemann M."/>
            <person name="Levican G.J."/>
        </authorList>
    </citation>
    <scope>NUCLEOTIDE SEQUENCE [LARGE SCALE GENOMIC DNA]</scope>
    <source>
        <strain evidence="2 3">S43</strain>
    </source>
</reference>
<keyword evidence="2" id="KW-0378">Hydrolase</keyword>
<dbReference type="EMBL" id="MRBO01000835">
    <property type="protein sequence ID" value="KAB2581518.1"/>
    <property type="molecule type" value="Genomic_DNA"/>
</dbReference>
<feature type="domain" description="Helicase-associated" evidence="1">
    <location>
        <begin position="213"/>
        <end position="274"/>
    </location>
</feature>
<dbReference type="PANTHER" id="PTHR33418:SF1">
    <property type="entry name" value="HELICASE-ASSOCIATED DOMAIN-CONTAINING PROTEIN"/>
    <property type="match status" value="1"/>
</dbReference>
<keyword evidence="2" id="KW-0067">ATP-binding</keyword>
<dbReference type="GO" id="GO:0004386">
    <property type="term" value="F:helicase activity"/>
    <property type="evidence" value="ECO:0007669"/>
    <property type="project" value="UniProtKB-KW"/>
</dbReference>
<accession>A0A5N5DTW7</accession>
<dbReference type="Proteomes" id="UP000325576">
    <property type="component" value="Unassembled WGS sequence"/>
</dbReference>
<evidence type="ECO:0000313" key="3">
    <source>
        <dbReference type="Proteomes" id="UP000325576"/>
    </source>
</evidence>
<evidence type="ECO:0000313" key="2">
    <source>
        <dbReference type="EMBL" id="KAB2581518.1"/>
    </source>
</evidence>
<keyword evidence="2" id="KW-0347">Helicase</keyword>
<gene>
    <name evidence="2" type="ORF">BS297_30420</name>
</gene>
<proteinExistence type="predicted"/>
<organism evidence="2 3">
    <name type="scientific">Rhodococcus erythropolis</name>
    <name type="common">Arthrobacter picolinophilus</name>
    <dbReference type="NCBI Taxonomy" id="1833"/>
    <lineage>
        <taxon>Bacteria</taxon>
        <taxon>Bacillati</taxon>
        <taxon>Actinomycetota</taxon>
        <taxon>Actinomycetes</taxon>
        <taxon>Mycobacteriales</taxon>
        <taxon>Nocardiaceae</taxon>
        <taxon>Rhodococcus</taxon>
        <taxon>Rhodococcus erythropolis group</taxon>
    </lineage>
</organism>
<dbReference type="PANTHER" id="PTHR33418">
    <property type="entry name" value="HELICASE-ASSOCIATED"/>
    <property type="match status" value="1"/>
</dbReference>
<keyword evidence="2" id="KW-0547">Nucleotide-binding</keyword>
<comment type="caution">
    <text evidence="2">The sequence shown here is derived from an EMBL/GenBank/DDBJ whole genome shotgun (WGS) entry which is preliminary data.</text>
</comment>
<evidence type="ECO:0000259" key="1">
    <source>
        <dbReference type="Pfam" id="PF03457"/>
    </source>
</evidence>
<feature type="domain" description="Helicase-associated" evidence="1">
    <location>
        <begin position="6"/>
        <end position="65"/>
    </location>
</feature>
<name>A0A5N5DTW7_RHOER</name>
<dbReference type="Gene3D" id="6.10.140.530">
    <property type="match status" value="4"/>
</dbReference>
<dbReference type="InterPro" id="IPR005114">
    <property type="entry name" value="Helicase_assoc"/>
</dbReference>
<feature type="domain" description="Helicase-associated" evidence="1">
    <location>
        <begin position="145"/>
        <end position="205"/>
    </location>
</feature>
<feature type="domain" description="Helicase-associated" evidence="1">
    <location>
        <begin position="282"/>
        <end position="343"/>
    </location>
</feature>
<dbReference type="Pfam" id="PF03457">
    <property type="entry name" value="HA"/>
    <property type="match status" value="4"/>
</dbReference>
<sequence length="354" mass="39961">MGAPADDWESGFRALTKFVELKGHAGPAGRVHAFGIDLGGWVARRRIAYWDGTLSAGEVDLLENLPSWTWGKPRRKSWRAALSALSDELAARPNLDLSSTLVIDGIDLVAWANAQRTAHQNGELTDTQILMLEALPAWTWDNDTVRWETGLSALETYLREHDTADVPRTARANGFDVGKWVFRCREEYRAGTLPPDRIAELTKLPGWRWGRESDTWIQGVSALEAYTTIHGTAAPRQSEIFDGFSLGQWVHHRRRDYKTGALTIEKIATLESLPGWDWDPFESRWERGFSVLTQFVARSGHARPPRSAVTGTYPLGEWVSTQRKHHHRGVLSAARAARLEQLPGWRWIGDEQHE</sequence>
<protein>
    <submittedName>
        <fullName evidence="2">Helicase</fullName>
    </submittedName>
</protein>